<evidence type="ECO:0000313" key="1">
    <source>
        <dbReference type="EMBL" id="KDA02734.1"/>
    </source>
</evidence>
<accession>A0A059G7M4</accession>
<gene>
    <name evidence="1" type="ORF">HOC_08559</name>
</gene>
<reference evidence="1 2" key="1">
    <citation type="journal article" date="2014" name="Antonie Van Leeuwenhoek">
        <title>Hyphomonas beringensis sp. nov. and Hyphomonas chukchiensis sp. nov., isolated from surface seawater of the Bering Sea and Chukchi Sea.</title>
        <authorList>
            <person name="Li C."/>
            <person name="Lai Q."/>
            <person name="Li G."/>
            <person name="Dong C."/>
            <person name="Wang J."/>
            <person name="Liao Y."/>
            <person name="Shao Z."/>
        </authorList>
    </citation>
    <scope>NUCLEOTIDE SEQUENCE [LARGE SCALE GENOMIC DNA]</scope>
    <source>
        <strain evidence="1 2">SCH89</strain>
    </source>
</reference>
<dbReference type="AlphaFoldDB" id="A0A059G7M4"/>
<proteinExistence type="predicted"/>
<sequence>MDYSKPATNINDQATLLKQRGMVIVDEDLVKRWLVTVGYYRLSAYWLPYEKPAQDNQTRSKVFFPGTPFESVVDIYTFDRQLRLLVTEAIERVEIALRTSWTYHLSHASGPHAHMNAEFFDSGWSHAKRIATMAARTEQSREVFITHYQEKYGNPYMPPLWAVTELMTFGELSKWISATSNLKISSAIAKDIGLPSRETLEGAIQTLAYVRNICAHHGRLWNRRLVKRIPNIKRFRDDLCISQNGRQAQPENHIYNVLVILMRLLNHQSPDTTFSTRLKELIQTREPVQRKAMGFPDDWESRPIWKTA</sequence>
<dbReference type="Proteomes" id="UP000024942">
    <property type="component" value="Unassembled WGS sequence"/>
</dbReference>
<comment type="caution">
    <text evidence="1">The sequence shown here is derived from an EMBL/GenBank/DDBJ whole genome shotgun (WGS) entry which is preliminary data.</text>
</comment>
<evidence type="ECO:0000313" key="2">
    <source>
        <dbReference type="Proteomes" id="UP000024942"/>
    </source>
</evidence>
<dbReference type="RefSeq" id="WP_084146222.1">
    <property type="nucleotide sequence ID" value="NZ_ARYL01000011.1"/>
</dbReference>
<organism evidence="1 2">
    <name type="scientific">Hyphomonas oceanitis SCH89</name>
    <dbReference type="NCBI Taxonomy" id="1280953"/>
    <lineage>
        <taxon>Bacteria</taxon>
        <taxon>Pseudomonadati</taxon>
        <taxon>Pseudomonadota</taxon>
        <taxon>Alphaproteobacteria</taxon>
        <taxon>Hyphomonadales</taxon>
        <taxon>Hyphomonadaceae</taxon>
        <taxon>Hyphomonas</taxon>
    </lineage>
</organism>
<name>A0A059G7M4_9PROT</name>
<protein>
    <submittedName>
        <fullName evidence="1">Abi-like family protein</fullName>
    </submittedName>
</protein>
<keyword evidence="2" id="KW-1185">Reference proteome</keyword>
<dbReference type="STRING" id="1280953.HOC_08559"/>
<dbReference type="EMBL" id="ARYL01000011">
    <property type="protein sequence ID" value="KDA02734.1"/>
    <property type="molecule type" value="Genomic_DNA"/>
</dbReference>
<dbReference type="eggNOG" id="COG4823">
    <property type="taxonomic scope" value="Bacteria"/>
</dbReference>
<dbReference type="Pfam" id="PF07751">
    <property type="entry name" value="Abi_2"/>
    <property type="match status" value="1"/>
</dbReference>
<dbReference type="OrthoDB" id="5363652at2"/>
<dbReference type="PATRIC" id="fig|1280953.3.peg.1731"/>
<dbReference type="InterPro" id="IPR011664">
    <property type="entry name" value="Abi_system_AbiD/AbiF-like"/>
</dbReference>